<evidence type="ECO:0000313" key="4">
    <source>
        <dbReference type="Proteomes" id="UP001197247"/>
    </source>
</evidence>
<dbReference type="InterPro" id="IPR036388">
    <property type="entry name" value="WH-like_DNA-bd_sf"/>
</dbReference>
<dbReference type="PANTHER" id="PTHR18964:SF149">
    <property type="entry name" value="BIFUNCTIONAL UDP-N-ACETYLGLUCOSAMINE 2-EPIMERASE_N-ACETYLMANNOSAMINE KINASE"/>
    <property type="match status" value="1"/>
</dbReference>
<feature type="domain" description="HTH iclR-type" evidence="2">
    <location>
        <begin position="15"/>
        <end position="60"/>
    </location>
</feature>
<evidence type="ECO:0000259" key="2">
    <source>
        <dbReference type="Pfam" id="PF09339"/>
    </source>
</evidence>
<keyword evidence="4" id="KW-1185">Reference proteome</keyword>
<dbReference type="InterPro" id="IPR043129">
    <property type="entry name" value="ATPase_NBD"/>
</dbReference>
<dbReference type="PANTHER" id="PTHR18964">
    <property type="entry name" value="ROK (REPRESSOR, ORF, KINASE) FAMILY"/>
    <property type="match status" value="1"/>
</dbReference>
<evidence type="ECO:0000313" key="3">
    <source>
        <dbReference type="EMBL" id="MBT0768495.1"/>
    </source>
</evidence>
<evidence type="ECO:0000256" key="1">
    <source>
        <dbReference type="ARBA" id="ARBA00006479"/>
    </source>
</evidence>
<comment type="caution">
    <text evidence="3">The sequence shown here is derived from an EMBL/GenBank/DDBJ whole genome shotgun (WGS) entry which is preliminary data.</text>
</comment>
<dbReference type="SUPFAM" id="SSF53067">
    <property type="entry name" value="Actin-like ATPase domain"/>
    <property type="match status" value="1"/>
</dbReference>
<organism evidence="3 4">
    <name type="scientific">Kineosporia corallincola</name>
    <dbReference type="NCBI Taxonomy" id="2835133"/>
    <lineage>
        <taxon>Bacteria</taxon>
        <taxon>Bacillati</taxon>
        <taxon>Actinomycetota</taxon>
        <taxon>Actinomycetes</taxon>
        <taxon>Kineosporiales</taxon>
        <taxon>Kineosporiaceae</taxon>
        <taxon>Kineosporia</taxon>
    </lineage>
</organism>
<sequence>MRRGNGGDGGRLPPRALAVVRHLLTHGPSTRAALGELLGLSDASMSRMARTLVDAGVVTERAERTADPVIGRPRRILTAVPGSRHVVGVKLTGDTAHGVLCDLGGTVIGSLDLPLPLPLPLPSSARTRGAVPVDGTVQVIGRLVRELGARAESVHGLGISLGGVVDGRAVVREGTFLGWRDVELGTLVSGHCGLPTVLTNDVAGLAREQLWFGAGRTHDTFGVITVGAGVGLAVVREGVVLEQLIDNGHLLAHAPVDSSGPACRLGHRGCVAAYLDREDVAARLGLRGTEVTAGRLTALDPDWPAGASRALGHLIATVAGGLQTERIVLAGEDAALLYGSPVTGQTLRERLRSSPVRLEVSTGPLTFTDWARGAGVAGIQGILGAL</sequence>
<dbReference type="InterPro" id="IPR000600">
    <property type="entry name" value="ROK"/>
</dbReference>
<dbReference type="SUPFAM" id="SSF46785">
    <property type="entry name" value="Winged helix' DNA-binding domain"/>
    <property type="match status" value="1"/>
</dbReference>
<dbReference type="Proteomes" id="UP001197247">
    <property type="component" value="Unassembled WGS sequence"/>
</dbReference>
<accession>A0ABS5TBP9</accession>
<dbReference type="EMBL" id="JAHBAY010000002">
    <property type="protein sequence ID" value="MBT0768495.1"/>
    <property type="molecule type" value="Genomic_DNA"/>
</dbReference>
<dbReference type="InterPro" id="IPR036390">
    <property type="entry name" value="WH_DNA-bd_sf"/>
</dbReference>
<dbReference type="Gene3D" id="1.10.10.10">
    <property type="entry name" value="Winged helix-like DNA-binding domain superfamily/Winged helix DNA-binding domain"/>
    <property type="match status" value="1"/>
</dbReference>
<name>A0ABS5TBP9_9ACTN</name>
<protein>
    <submittedName>
        <fullName evidence="3">ROK family transcriptional regulator</fullName>
    </submittedName>
</protein>
<reference evidence="3 4" key="1">
    <citation type="submission" date="2021-05" db="EMBL/GenBank/DDBJ databases">
        <title>Kineosporia and Streptomyces sp. nov. two new marine actinobacteria isolated from Coral.</title>
        <authorList>
            <person name="Buangrab K."/>
            <person name="Sutthacheep M."/>
            <person name="Yeemin T."/>
            <person name="Harunari E."/>
            <person name="Igarashi Y."/>
            <person name="Kanchanasin P."/>
            <person name="Tanasupawat S."/>
            <person name="Phongsopitanun W."/>
        </authorList>
    </citation>
    <scope>NUCLEOTIDE SEQUENCE [LARGE SCALE GENOMIC DNA]</scope>
    <source>
        <strain evidence="3 4">J2-2</strain>
    </source>
</reference>
<dbReference type="Pfam" id="PF00480">
    <property type="entry name" value="ROK"/>
    <property type="match status" value="1"/>
</dbReference>
<dbReference type="Pfam" id="PF09339">
    <property type="entry name" value="HTH_IclR"/>
    <property type="match status" value="1"/>
</dbReference>
<comment type="similarity">
    <text evidence="1">Belongs to the ROK (NagC/XylR) family.</text>
</comment>
<dbReference type="InterPro" id="IPR005471">
    <property type="entry name" value="Tscrpt_reg_IclR_N"/>
</dbReference>
<dbReference type="RefSeq" id="WP_214154789.1">
    <property type="nucleotide sequence ID" value="NZ_JAHBAY010000002.1"/>
</dbReference>
<proteinExistence type="inferred from homology"/>
<gene>
    <name evidence="3" type="ORF">KIH74_06135</name>
</gene>
<dbReference type="Gene3D" id="3.30.420.40">
    <property type="match status" value="2"/>
</dbReference>